<feature type="region of interest" description="Disordered" evidence="1">
    <location>
        <begin position="207"/>
        <end position="300"/>
    </location>
</feature>
<evidence type="ECO:0000256" key="1">
    <source>
        <dbReference type="SAM" id="MobiDB-lite"/>
    </source>
</evidence>
<organism evidence="2 3">
    <name type="scientific">Meira miltonrushii</name>
    <dbReference type="NCBI Taxonomy" id="1280837"/>
    <lineage>
        <taxon>Eukaryota</taxon>
        <taxon>Fungi</taxon>
        <taxon>Dikarya</taxon>
        <taxon>Basidiomycota</taxon>
        <taxon>Ustilaginomycotina</taxon>
        <taxon>Exobasidiomycetes</taxon>
        <taxon>Exobasidiales</taxon>
        <taxon>Brachybasidiaceae</taxon>
        <taxon>Meira</taxon>
    </lineage>
</organism>
<dbReference type="InParanoid" id="A0A316VIK1"/>
<accession>A0A316VIK1</accession>
<protein>
    <submittedName>
        <fullName evidence="2">Uncharacterized protein</fullName>
    </submittedName>
</protein>
<dbReference type="EMBL" id="KZ819602">
    <property type="protein sequence ID" value="PWN37487.1"/>
    <property type="molecule type" value="Genomic_DNA"/>
</dbReference>
<dbReference type="OrthoDB" id="76224at2759"/>
<name>A0A316VIK1_9BASI</name>
<dbReference type="Gene3D" id="6.20.250.70">
    <property type="match status" value="1"/>
</dbReference>
<evidence type="ECO:0000313" key="2">
    <source>
        <dbReference type="EMBL" id="PWN37487.1"/>
    </source>
</evidence>
<feature type="compositionally biased region" description="Low complexity" evidence="1">
    <location>
        <begin position="1"/>
        <end position="10"/>
    </location>
</feature>
<keyword evidence="3" id="KW-1185">Reference proteome</keyword>
<dbReference type="RefSeq" id="XP_025357789.1">
    <property type="nucleotide sequence ID" value="XM_025497556.1"/>
</dbReference>
<feature type="region of interest" description="Disordered" evidence="1">
    <location>
        <begin position="1"/>
        <end position="44"/>
    </location>
</feature>
<gene>
    <name evidence="2" type="ORF">FA14DRAFT_152868</name>
</gene>
<dbReference type="InterPro" id="IPR013240">
    <property type="entry name" value="DNA-dir_RNA_pol1_su_RPA34"/>
</dbReference>
<dbReference type="Pfam" id="PF08208">
    <property type="entry name" value="RNA_polI_A34"/>
    <property type="match status" value="1"/>
</dbReference>
<proteinExistence type="predicted"/>
<reference evidence="2 3" key="1">
    <citation type="journal article" date="2018" name="Mol. Biol. Evol.">
        <title>Broad Genomic Sampling Reveals a Smut Pathogenic Ancestry of the Fungal Clade Ustilaginomycotina.</title>
        <authorList>
            <person name="Kijpornyongpan T."/>
            <person name="Mondo S.J."/>
            <person name="Barry K."/>
            <person name="Sandor L."/>
            <person name="Lee J."/>
            <person name="Lipzen A."/>
            <person name="Pangilinan J."/>
            <person name="LaButti K."/>
            <person name="Hainaut M."/>
            <person name="Henrissat B."/>
            <person name="Grigoriev I.V."/>
            <person name="Spatafora J.W."/>
            <person name="Aime M.C."/>
        </authorList>
    </citation>
    <scope>NUCLEOTIDE SEQUENCE [LARGE SCALE GENOMIC DNA]</scope>
    <source>
        <strain evidence="2 3">MCA 3882</strain>
    </source>
</reference>
<dbReference type="GeneID" id="37019337"/>
<feature type="compositionally biased region" description="Basic and acidic residues" evidence="1">
    <location>
        <begin position="268"/>
        <end position="279"/>
    </location>
</feature>
<dbReference type="GO" id="GO:0006360">
    <property type="term" value="P:transcription by RNA polymerase I"/>
    <property type="evidence" value="ECO:0007669"/>
    <property type="project" value="InterPro"/>
</dbReference>
<feature type="compositionally biased region" description="Polar residues" evidence="1">
    <location>
        <begin position="224"/>
        <end position="233"/>
    </location>
</feature>
<sequence>MSSDSSSDILSDNEEVSQQSPKDIPARSRHGEKKAFKPPSGYQSASFSDDLLETFANDAVSKKSGKQVWCIKLPDGISPAQLDGLSIGLPSEQDPNTPLAHLVIERAGRGDSNKSYQQKYLLQNRKTASKHDQTKQQDSKTQLIAMAGGNAGLEKDEDNSNDNLANEEMESLHVMLPNRKSDGQYVLAPVKVSQYMQLVIETPVQSNDMTGSTDADPKKIAKDLNTNKQTTAISAGAKRQRTQPWDKLKGFFNPAGSRTLDEEVDDSDEKKVKKAKVEQNLETGASSSPKKSKKSKKSST</sequence>
<feature type="compositionally biased region" description="Basic residues" evidence="1">
    <location>
        <begin position="290"/>
        <end position="300"/>
    </location>
</feature>
<dbReference type="Proteomes" id="UP000245771">
    <property type="component" value="Unassembled WGS sequence"/>
</dbReference>
<evidence type="ECO:0000313" key="3">
    <source>
        <dbReference type="Proteomes" id="UP000245771"/>
    </source>
</evidence>
<dbReference type="AlphaFoldDB" id="A0A316VIK1"/>